<dbReference type="InterPro" id="IPR014710">
    <property type="entry name" value="RmlC-like_jellyroll"/>
</dbReference>
<evidence type="ECO:0000313" key="5">
    <source>
        <dbReference type="EMBL" id="MQN80314.1"/>
    </source>
</evidence>
<dbReference type="EMBL" id="VZCB01000045">
    <property type="protein sequence ID" value="MQN80314.1"/>
    <property type="molecule type" value="Genomic_DNA"/>
</dbReference>
<dbReference type="RefSeq" id="WP_153122663.1">
    <property type="nucleotide sequence ID" value="NZ_VZCB01000045.1"/>
</dbReference>
<dbReference type="SUPFAM" id="SSF46785">
    <property type="entry name" value="Winged helix' DNA-binding domain"/>
    <property type="match status" value="1"/>
</dbReference>
<evidence type="ECO:0000313" key="6">
    <source>
        <dbReference type="Proteomes" id="UP000480425"/>
    </source>
</evidence>
<name>A0A6G1TYC8_9BACT</name>
<accession>A0A6G1TYC8</accession>
<dbReference type="PANTHER" id="PTHR24567:SF58">
    <property type="entry name" value="CYCLIC AMP-BINDING REGULATORY PROTEIN"/>
    <property type="match status" value="1"/>
</dbReference>
<evidence type="ECO:0000256" key="3">
    <source>
        <dbReference type="ARBA" id="ARBA00023163"/>
    </source>
</evidence>
<dbReference type="GO" id="GO:0003677">
    <property type="term" value="F:DNA binding"/>
    <property type="evidence" value="ECO:0007669"/>
    <property type="project" value="UniProtKB-KW"/>
</dbReference>
<dbReference type="Proteomes" id="UP000480425">
    <property type="component" value="Unassembled WGS sequence"/>
</dbReference>
<dbReference type="PANTHER" id="PTHR24567">
    <property type="entry name" value="CRP FAMILY TRANSCRIPTIONAL REGULATORY PROTEIN"/>
    <property type="match status" value="1"/>
</dbReference>
<dbReference type="SUPFAM" id="SSF51206">
    <property type="entry name" value="cAMP-binding domain-like"/>
    <property type="match status" value="1"/>
</dbReference>
<dbReference type="OrthoDB" id="9798601at2"/>
<reference evidence="5 6" key="1">
    <citation type="submission" date="2019-09" db="EMBL/GenBank/DDBJ databases">
        <title>Distinct polysaccharide growth profiles of human intestinal Prevotella copri isolates.</title>
        <authorList>
            <person name="Fehlner-Peach H."/>
            <person name="Magnabosco C."/>
            <person name="Raghavan V."/>
            <person name="Scher J.U."/>
            <person name="Tett A."/>
            <person name="Cox L.M."/>
            <person name="Gottsegen C."/>
            <person name="Watters A."/>
            <person name="Wiltshire- Gordon J.D."/>
            <person name="Segata N."/>
            <person name="Bonneau R."/>
            <person name="Littman D.R."/>
        </authorList>
    </citation>
    <scope>NUCLEOTIDE SEQUENCE [LARGE SCALE GENOMIC DNA]</scope>
    <source>
        <strain evidence="6">iA622</strain>
    </source>
</reference>
<keyword evidence="1" id="KW-0805">Transcription regulation</keyword>
<proteinExistence type="predicted"/>
<evidence type="ECO:0000256" key="2">
    <source>
        <dbReference type="ARBA" id="ARBA00023125"/>
    </source>
</evidence>
<organism evidence="5 6">
    <name type="scientific">Segatella copri</name>
    <dbReference type="NCBI Taxonomy" id="165179"/>
    <lineage>
        <taxon>Bacteria</taxon>
        <taxon>Pseudomonadati</taxon>
        <taxon>Bacteroidota</taxon>
        <taxon>Bacteroidia</taxon>
        <taxon>Bacteroidales</taxon>
        <taxon>Prevotellaceae</taxon>
        <taxon>Segatella</taxon>
    </lineage>
</organism>
<evidence type="ECO:0000259" key="4">
    <source>
        <dbReference type="PROSITE" id="PS50042"/>
    </source>
</evidence>
<feature type="domain" description="Cyclic nucleotide-binding" evidence="4">
    <location>
        <begin position="15"/>
        <end position="120"/>
    </location>
</feature>
<dbReference type="InterPro" id="IPR036390">
    <property type="entry name" value="WH_DNA-bd_sf"/>
</dbReference>
<gene>
    <name evidence="5" type="ORF">F7D73_04980</name>
</gene>
<comment type="caution">
    <text evidence="5">The sequence shown here is derived from an EMBL/GenBank/DDBJ whole genome shotgun (WGS) entry which is preliminary data.</text>
</comment>
<dbReference type="Gene3D" id="2.60.120.10">
    <property type="entry name" value="Jelly Rolls"/>
    <property type="match status" value="1"/>
</dbReference>
<dbReference type="InterPro" id="IPR050397">
    <property type="entry name" value="Env_Response_Regulators"/>
</dbReference>
<dbReference type="InterPro" id="IPR018490">
    <property type="entry name" value="cNMP-bd_dom_sf"/>
</dbReference>
<dbReference type="GO" id="GO:0003700">
    <property type="term" value="F:DNA-binding transcription factor activity"/>
    <property type="evidence" value="ECO:0007669"/>
    <property type="project" value="TreeGrafter"/>
</dbReference>
<dbReference type="AlphaFoldDB" id="A0A6G1TYC8"/>
<dbReference type="Pfam" id="PF13545">
    <property type="entry name" value="HTH_Crp_2"/>
    <property type="match status" value="1"/>
</dbReference>
<sequence length="225" mass="26584">MQEDRVYDNLLNLPLFLGMSRNDLLEVAGHTKFDFQKADKGLTIVKEGEPCKRLYFLLTGELNVVTEADDHGYRIEEGIKAPEAFQMECIYGYNQYFTHTYIAKKECSVMSISKQEMQKLSDRYEIFRINMFNLISTQTQKNNRRLYRVPPKTLSERIIQFFESRCLKPAGEKLFHIKMERLAAEMNVKRIYVSNVLNELQKQKLMHLERGRIYIPQLEKLIVNK</sequence>
<dbReference type="InterPro" id="IPR000595">
    <property type="entry name" value="cNMP-bd_dom"/>
</dbReference>
<dbReference type="PROSITE" id="PS00888">
    <property type="entry name" value="CNMP_BINDING_1"/>
    <property type="match status" value="1"/>
</dbReference>
<keyword evidence="3" id="KW-0804">Transcription</keyword>
<keyword evidence="2" id="KW-0238">DNA-binding</keyword>
<evidence type="ECO:0000256" key="1">
    <source>
        <dbReference type="ARBA" id="ARBA00023015"/>
    </source>
</evidence>
<dbReference type="InterPro" id="IPR018488">
    <property type="entry name" value="cNMP-bd_CS"/>
</dbReference>
<dbReference type="Pfam" id="PF00027">
    <property type="entry name" value="cNMP_binding"/>
    <property type="match status" value="1"/>
</dbReference>
<protein>
    <submittedName>
        <fullName evidence="5">Crp/Fnr family transcriptional regulator</fullName>
    </submittedName>
</protein>
<dbReference type="GO" id="GO:0005829">
    <property type="term" value="C:cytosol"/>
    <property type="evidence" value="ECO:0007669"/>
    <property type="project" value="TreeGrafter"/>
</dbReference>
<dbReference type="CDD" id="cd00038">
    <property type="entry name" value="CAP_ED"/>
    <property type="match status" value="1"/>
</dbReference>
<dbReference type="SMART" id="SM00100">
    <property type="entry name" value="cNMP"/>
    <property type="match status" value="1"/>
</dbReference>
<dbReference type="PROSITE" id="PS50042">
    <property type="entry name" value="CNMP_BINDING_3"/>
    <property type="match status" value="1"/>
</dbReference>
<dbReference type="InterPro" id="IPR012318">
    <property type="entry name" value="HTH_CRP"/>
</dbReference>